<evidence type="ECO:0000313" key="2">
    <source>
        <dbReference type="Proteomes" id="UP001454036"/>
    </source>
</evidence>
<evidence type="ECO:0000313" key="1">
    <source>
        <dbReference type="EMBL" id="GAA0153211.1"/>
    </source>
</evidence>
<dbReference type="GO" id="GO:0003676">
    <property type="term" value="F:nucleic acid binding"/>
    <property type="evidence" value="ECO:0007669"/>
    <property type="project" value="InterPro"/>
</dbReference>
<gene>
    <name evidence="1" type="ORF">LIER_11507</name>
</gene>
<dbReference type="Gene3D" id="3.30.420.10">
    <property type="entry name" value="Ribonuclease H-like superfamily/Ribonuclease H"/>
    <property type="match status" value="2"/>
</dbReference>
<sequence>MMDQIRGDCEVKNESLTKYHATATTLARGFALIVFEHIPRTENEEADRLSKLFTAYYEELPKEVYVEVQDRRAHEEIPLKIVLEEPLDWRTDIAKFLREGTLPTDLTEARKIQQRSFKFCILSGKFPKAKGSGEYIVVAVDYFSKWVEAAPLAKIKGEDIVRFMWKQVLTCFGIP</sequence>
<proteinExistence type="predicted"/>
<dbReference type="Proteomes" id="UP001454036">
    <property type="component" value="Unassembled WGS sequence"/>
</dbReference>
<reference evidence="1 2" key="1">
    <citation type="submission" date="2024-01" db="EMBL/GenBank/DDBJ databases">
        <title>The complete chloroplast genome sequence of Lithospermum erythrorhizon: insights into the phylogenetic relationship among Boraginaceae species and the maternal lineages of purple gromwells.</title>
        <authorList>
            <person name="Okada T."/>
            <person name="Watanabe K."/>
        </authorList>
    </citation>
    <scope>NUCLEOTIDE SEQUENCE [LARGE SCALE GENOMIC DNA]</scope>
</reference>
<protein>
    <submittedName>
        <fullName evidence="1">Uncharacterized protein</fullName>
    </submittedName>
</protein>
<dbReference type="EMBL" id="BAABME010002134">
    <property type="protein sequence ID" value="GAA0153211.1"/>
    <property type="molecule type" value="Genomic_DNA"/>
</dbReference>
<organism evidence="1 2">
    <name type="scientific">Lithospermum erythrorhizon</name>
    <name type="common">Purple gromwell</name>
    <name type="synonym">Lithospermum officinale var. erythrorhizon</name>
    <dbReference type="NCBI Taxonomy" id="34254"/>
    <lineage>
        <taxon>Eukaryota</taxon>
        <taxon>Viridiplantae</taxon>
        <taxon>Streptophyta</taxon>
        <taxon>Embryophyta</taxon>
        <taxon>Tracheophyta</taxon>
        <taxon>Spermatophyta</taxon>
        <taxon>Magnoliopsida</taxon>
        <taxon>eudicotyledons</taxon>
        <taxon>Gunneridae</taxon>
        <taxon>Pentapetalae</taxon>
        <taxon>asterids</taxon>
        <taxon>lamiids</taxon>
        <taxon>Boraginales</taxon>
        <taxon>Boraginaceae</taxon>
        <taxon>Boraginoideae</taxon>
        <taxon>Lithospermeae</taxon>
        <taxon>Lithospermum</taxon>
    </lineage>
</organism>
<dbReference type="PANTHER" id="PTHR48475">
    <property type="entry name" value="RIBONUCLEASE H"/>
    <property type="match status" value="1"/>
</dbReference>
<dbReference type="InterPro" id="IPR012337">
    <property type="entry name" value="RNaseH-like_sf"/>
</dbReference>
<dbReference type="SUPFAM" id="SSF53098">
    <property type="entry name" value="Ribonuclease H-like"/>
    <property type="match status" value="1"/>
</dbReference>
<dbReference type="PANTHER" id="PTHR48475:SF2">
    <property type="entry name" value="RIBONUCLEASE H"/>
    <property type="match status" value="1"/>
</dbReference>
<keyword evidence="2" id="KW-1185">Reference proteome</keyword>
<dbReference type="InterPro" id="IPR036397">
    <property type="entry name" value="RNaseH_sf"/>
</dbReference>
<comment type="caution">
    <text evidence="1">The sequence shown here is derived from an EMBL/GenBank/DDBJ whole genome shotgun (WGS) entry which is preliminary data.</text>
</comment>
<accession>A0AAV3PPV7</accession>
<dbReference type="AlphaFoldDB" id="A0AAV3PPV7"/>
<name>A0AAV3PPV7_LITER</name>